<keyword evidence="4 5" id="KW-0378">Hydrolase</keyword>
<sequence length="133" mass="14251">MIAVDSSILVGRMRGEADVLAIRLPTELCLSSTTAVESAAWCARNLPGGRSDWLEAFLADGRVRIDAFSPAMVEIASEALRSMGRGTGHPAQLNFGDAMVYAHALLLGLPLLCKGDDFRHTDLQLDPRSILTG</sequence>
<keyword evidence="3 5" id="KW-0479">Metal-binding</keyword>
<dbReference type="Proteomes" id="UP000319897">
    <property type="component" value="Unassembled WGS sequence"/>
</dbReference>
<evidence type="ECO:0000256" key="1">
    <source>
        <dbReference type="ARBA" id="ARBA00022649"/>
    </source>
</evidence>
<dbReference type="Pfam" id="PF01850">
    <property type="entry name" value="PIN"/>
    <property type="match status" value="1"/>
</dbReference>
<dbReference type="GO" id="GO:0000287">
    <property type="term" value="F:magnesium ion binding"/>
    <property type="evidence" value="ECO:0007669"/>
    <property type="project" value="UniProtKB-UniRule"/>
</dbReference>
<keyword evidence="5" id="KW-0460">Magnesium</keyword>
<gene>
    <name evidence="5" type="primary">vapC</name>
    <name evidence="7" type="ORF">FJQ54_16275</name>
</gene>
<evidence type="ECO:0000256" key="4">
    <source>
        <dbReference type="ARBA" id="ARBA00022801"/>
    </source>
</evidence>
<comment type="cofactor">
    <cofactor evidence="5">
        <name>Mg(2+)</name>
        <dbReference type="ChEBI" id="CHEBI:18420"/>
    </cofactor>
</comment>
<dbReference type="SUPFAM" id="SSF88723">
    <property type="entry name" value="PIN domain-like"/>
    <property type="match status" value="1"/>
</dbReference>
<dbReference type="EC" id="3.1.-.-" evidence="5"/>
<comment type="function">
    <text evidence="5">Toxic component of a toxin-antitoxin (TA) system. An RNase.</text>
</comment>
<dbReference type="EMBL" id="VFSU01000034">
    <property type="protein sequence ID" value="TPE58610.1"/>
    <property type="molecule type" value="Genomic_DNA"/>
</dbReference>
<dbReference type="GO" id="GO:0090729">
    <property type="term" value="F:toxin activity"/>
    <property type="evidence" value="ECO:0007669"/>
    <property type="project" value="UniProtKB-KW"/>
</dbReference>
<dbReference type="Gene3D" id="3.40.50.1010">
    <property type="entry name" value="5'-nuclease"/>
    <property type="match status" value="1"/>
</dbReference>
<dbReference type="AlphaFoldDB" id="A0A501XDE6"/>
<dbReference type="RefSeq" id="WP_140929462.1">
    <property type="nucleotide sequence ID" value="NZ_VFSU01000034.1"/>
</dbReference>
<keyword evidence="8" id="KW-1185">Reference proteome</keyword>
<feature type="binding site" evidence="5">
    <location>
        <position position="97"/>
    </location>
    <ligand>
        <name>Mg(2+)</name>
        <dbReference type="ChEBI" id="CHEBI:18420"/>
    </ligand>
</feature>
<dbReference type="CDD" id="cd09871">
    <property type="entry name" value="PIN_MtVapC28-VapC30-like"/>
    <property type="match status" value="1"/>
</dbReference>
<dbReference type="HAMAP" id="MF_00265">
    <property type="entry name" value="VapC_Nob1"/>
    <property type="match status" value="1"/>
</dbReference>
<feature type="domain" description="PIN" evidence="6">
    <location>
        <begin position="3"/>
        <end position="122"/>
    </location>
</feature>
<reference evidence="7 8" key="1">
    <citation type="submission" date="2019-06" db="EMBL/GenBank/DDBJ databases">
        <authorList>
            <person name="Lee I."/>
            <person name="Jang G.I."/>
            <person name="Hwang C.Y."/>
        </authorList>
    </citation>
    <scope>NUCLEOTIDE SEQUENCE [LARGE SCALE GENOMIC DNA]</scope>
    <source>
        <strain evidence="7 8">PAMC 28131</strain>
    </source>
</reference>
<keyword evidence="1 5" id="KW-1277">Toxin-antitoxin system</keyword>
<comment type="caution">
    <text evidence="7">The sequence shown here is derived from an EMBL/GenBank/DDBJ whole genome shotgun (WGS) entry which is preliminary data.</text>
</comment>
<dbReference type="OrthoDB" id="32625at2"/>
<accession>A0A501XDE6</accession>
<evidence type="ECO:0000313" key="7">
    <source>
        <dbReference type="EMBL" id="TPE58610.1"/>
    </source>
</evidence>
<evidence type="ECO:0000256" key="3">
    <source>
        <dbReference type="ARBA" id="ARBA00022723"/>
    </source>
</evidence>
<dbReference type="InterPro" id="IPR002716">
    <property type="entry name" value="PIN_dom"/>
</dbReference>
<evidence type="ECO:0000259" key="6">
    <source>
        <dbReference type="Pfam" id="PF01850"/>
    </source>
</evidence>
<evidence type="ECO:0000256" key="5">
    <source>
        <dbReference type="HAMAP-Rule" id="MF_00265"/>
    </source>
</evidence>
<keyword evidence="5" id="KW-0800">Toxin</keyword>
<dbReference type="InterPro" id="IPR022907">
    <property type="entry name" value="VapC_family"/>
</dbReference>
<organism evidence="7 8">
    <name type="scientific">Sandaracinobacter neustonicus</name>
    <dbReference type="NCBI Taxonomy" id="1715348"/>
    <lineage>
        <taxon>Bacteria</taxon>
        <taxon>Pseudomonadati</taxon>
        <taxon>Pseudomonadota</taxon>
        <taxon>Alphaproteobacteria</taxon>
        <taxon>Sphingomonadales</taxon>
        <taxon>Sphingosinicellaceae</taxon>
        <taxon>Sandaracinobacter</taxon>
    </lineage>
</organism>
<name>A0A501XDE6_9SPHN</name>
<feature type="binding site" evidence="5">
    <location>
        <position position="5"/>
    </location>
    <ligand>
        <name>Mg(2+)</name>
        <dbReference type="ChEBI" id="CHEBI:18420"/>
    </ligand>
</feature>
<protein>
    <recommendedName>
        <fullName evidence="5">Ribonuclease VapC</fullName>
        <shortName evidence="5">RNase VapC</shortName>
        <ecNumber evidence="5">3.1.-.-</ecNumber>
    </recommendedName>
    <alternativeName>
        <fullName evidence="5">Toxin VapC</fullName>
    </alternativeName>
</protein>
<proteinExistence type="inferred from homology"/>
<dbReference type="GO" id="GO:0004540">
    <property type="term" value="F:RNA nuclease activity"/>
    <property type="evidence" value="ECO:0007669"/>
    <property type="project" value="InterPro"/>
</dbReference>
<evidence type="ECO:0000256" key="2">
    <source>
        <dbReference type="ARBA" id="ARBA00022722"/>
    </source>
</evidence>
<comment type="similarity">
    <text evidence="5">Belongs to the PINc/VapC protein family.</text>
</comment>
<evidence type="ECO:0000313" key="8">
    <source>
        <dbReference type="Proteomes" id="UP000319897"/>
    </source>
</evidence>
<keyword evidence="2 5" id="KW-0540">Nuclease</keyword>
<dbReference type="GO" id="GO:0016787">
    <property type="term" value="F:hydrolase activity"/>
    <property type="evidence" value="ECO:0007669"/>
    <property type="project" value="UniProtKB-KW"/>
</dbReference>
<dbReference type="InterPro" id="IPR029060">
    <property type="entry name" value="PIN-like_dom_sf"/>
</dbReference>